<accession>A0A9Q4CCI5</accession>
<gene>
    <name evidence="2" type="ORF">JIM95_00645</name>
    <name evidence="3" type="ORF">OS123_06935</name>
</gene>
<keyword evidence="1" id="KW-0472">Membrane</keyword>
<evidence type="ECO:0000313" key="5">
    <source>
        <dbReference type="Proteomes" id="UP001070238"/>
    </source>
</evidence>
<keyword evidence="1" id="KW-1133">Transmembrane helix</keyword>
<dbReference type="RefSeq" id="WP_200255924.1">
    <property type="nucleotide sequence ID" value="NZ_JAENIP020000002.1"/>
</dbReference>
<reference evidence="2" key="1">
    <citation type="submission" date="2021-01" db="EMBL/GenBank/DDBJ databases">
        <title>Characterization of Corynebacterium spp. from penguins.</title>
        <authorList>
            <person name="Svec P."/>
        </authorList>
    </citation>
    <scope>NUCLEOTIDE SEQUENCE</scope>
    <source>
        <strain evidence="2">CCM 8835</strain>
    </source>
</reference>
<keyword evidence="1" id="KW-0812">Transmembrane</keyword>
<organism evidence="3 5">
    <name type="scientific">Corynebacterium antarcticum</name>
    <dbReference type="NCBI Taxonomy" id="2800405"/>
    <lineage>
        <taxon>Bacteria</taxon>
        <taxon>Bacillati</taxon>
        <taxon>Actinomycetota</taxon>
        <taxon>Actinomycetes</taxon>
        <taxon>Mycobacteriales</taxon>
        <taxon>Corynebacteriaceae</taxon>
        <taxon>Corynebacterium</taxon>
    </lineage>
</organism>
<evidence type="ECO:0008006" key="6">
    <source>
        <dbReference type="Google" id="ProtNLM"/>
    </source>
</evidence>
<dbReference type="AlphaFoldDB" id="A0A9Q4CCI5"/>
<keyword evidence="4" id="KW-1185">Reference proteome</keyword>
<dbReference type="Proteomes" id="UP001070238">
    <property type="component" value="Unassembled WGS sequence"/>
</dbReference>
<protein>
    <recommendedName>
        <fullName evidence="6">PH domain-containing protein</fullName>
    </recommendedName>
</protein>
<feature type="transmembrane region" description="Helical" evidence="1">
    <location>
        <begin position="28"/>
        <end position="47"/>
    </location>
</feature>
<evidence type="ECO:0000313" key="3">
    <source>
        <dbReference type="EMBL" id="MCX7538276.1"/>
    </source>
</evidence>
<proteinExistence type="predicted"/>
<reference evidence="3" key="2">
    <citation type="submission" date="2022-11" db="EMBL/GenBank/DDBJ databases">
        <title>Corynebacterium sp. isolated from Penguins.</title>
        <authorList>
            <person name="Sedlar K."/>
            <person name="Svec P."/>
        </authorList>
    </citation>
    <scope>NUCLEOTIDE SEQUENCE</scope>
    <source>
        <strain evidence="3">P5875</strain>
    </source>
</reference>
<dbReference type="Proteomes" id="UP000650005">
    <property type="component" value="Unassembled WGS sequence"/>
</dbReference>
<comment type="caution">
    <text evidence="3">The sequence shown here is derived from an EMBL/GenBank/DDBJ whole genome shotgun (WGS) entry which is preliminary data.</text>
</comment>
<sequence length="159" mass="18167">MSGGMVPVPGEHVLVDVRAPLREMVFPFLEMIAATGVLWIIIGWFDATDAGRYGVGPLHLPPEWRNGFVLLWVVLVVWRFVVPLLRKRRRRMIVTDRRIIFRADGFRSRPRSLAMSAVTWAEKERGGLAVYLRDSDLPVYYGGLPKIRKIARMINDPLA</sequence>
<name>A0A9Q4CCI5_9CORY</name>
<dbReference type="EMBL" id="JAENIP010000003">
    <property type="protein sequence ID" value="MBK1843086.1"/>
    <property type="molecule type" value="Genomic_DNA"/>
</dbReference>
<dbReference type="EMBL" id="JAPMKX010000002">
    <property type="protein sequence ID" value="MCX7538276.1"/>
    <property type="molecule type" value="Genomic_DNA"/>
</dbReference>
<evidence type="ECO:0000256" key="1">
    <source>
        <dbReference type="SAM" id="Phobius"/>
    </source>
</evidence>
<evidence type="ECO:0000313" key="4">
    <source>
        <dbReference type="Proteomes" id="UP000650005"/>
    </source>
</evidence>
<evidence type="ECO:0000313" key="2">
    <source>
        <dbReference type="EMBL" id="MBK1843086.1"/>
    </source>
</evidence>
<feature type="transmembrane region" description="Helical" evidence="1">
    <location>
        <begin position="67"/>
        <end position="85"/>
    </location>
</feature>